<dbReference type="EC" id="5.1.1.-" evidence="7"/>
<dbReference type="RefSeq" id="WP_085798563.1">
    <property type="nucleotide sequence ID" value="NZ_FWXB01000001.1"/>
</dbReference>
<dbReference type="PANTHER" id="PTHR48080">
    <property type="entry name" value="D-GALACTONATE DEHYDRATASE-RELATED"/>
    <property type="match status" value="1"/>
</dbReference>
<feature type="domain" description="Enolase C-terminal" evidence="6">
    <location>
        <begin position="147"/>
        <end position="361"/>
    </location>
</feature>
<reference evidence="7 8" key="1">
    <citation type="submission" date="2017-03" db="EMBL/GenBank/DDBJ databases">
        <authorList>
            <person name="Afonso C.L."/>
            <person name="Miller P.J."/>
            <person name="Scott M.A."/>
            <person name="Spackman E."/>
            <person name="Goraichik I."/>
            <person name="Dimitrov K.M."/>
            <person name="Suarez D.L."/>
            <person name="Swayne D.E."/>
        </authorList>
    </citation>
    <scope>NUCLEOTIDE SEQUENCE [LARGE SCALE GENOMIC DNA]</scope>
    <source>
        <strain evidence="7 8">CECT 7745</strain>
    </source>
</reference>
<evidence type="ECO:0000256" key="1">
    <source>
        <dbReference type="ARBA" id="ARBA00001946"/>
    </source>
</evidence>
<dbReference type="Pfam" id="PF13378">
    <property type="entry name" value="MR_MLE_C"/>
    <property type="match status" value="1"/>
</dbReference>
<keyword evidence="8" id="KW-1185">Reference proteome</keyword>
<protein>
    <submittedName>
        <fullName evidence="7">4-hydroxyproline betaine 2-epimerase</fullName>
        <ecNumber evidence="7">5.1.1.-</ecNumber>
    </submittedName>
</protein>
<comment type="cofactor">
    <cofactor evidence="1">
        <name>Mg(2+)</name>
        <dbReference type="ChEBI" id="CHEBI:18420"/>
    </cofactor>
</comment>
<dbReference type="PANTHER" id="PTHR48080:SF3">
    <property type="entry name" value="ENOLASE SUPERFAMILY MEMBER DDB_G0284701"/>
    <property type="match status" value="1"/>
</dbReference>
<dbReference type="InterPro" id="IPR036849">
    <property type="entry name" value="Enolase-like_C_sf"/>
</dbReference>
<dbReference type="InterPro" id="IPR029017">
    <property type="entry name" value="Enolase-like_N"/>
</dbReference>
<dbReference type="InterPro" id="IPR034593">
    <property type="entry name" value="DgoD-like"/>
</dbReference>
<evidence type="ECO:0000259" key="6">
    <source>
        <dbReference type="Pfam" id="PF13378"/>
    </source>
</evidence>
<dbReference type="InterPro" id="IPR013341">
    <property type="entry name" value="Mandelate_racemase_N_dom"/>
</dbReference>
<dbReference type="Pfam" id="PF02746">
    <property type="entry name" value="MR_MLE_N"/>
    <property type="match status" value="1"/>
</dbReference>
<evidence type="ECO:0000256" key="4">
    <source>
        <dbReference type="ARBA" id="ARBA00022842"/>
    </source>
</evidence>
<dbReference type="SUPFAM" id="SSF51604">
    <property type="entry name" value="Enolase C-terminal domain-like"/>
    <property type="match status" value="1"/>
</dbReference>
<dbReference type="OrthoDB" id="9802699at2"/>
<dbReference type="SFLD" id="SFLDS00001">
    <property type="entry name" value="Enolase"/>
    <property type="match status" value="1"/>
</dbReference>
<sequence length="376" mass="40042">MKIAQIEVFQVDLPVKGGVYRLSGEREYTSFDCTIARITTDCGRIGWGESTPFGATYVAAHATGTRAAIELLAPALIGMDPRQYDRIWERMQSTLSGHRDARTALDVACWDIAAQAAGLPLCDMLGGRVSGSVPVISSIGGDTPEAMRAKVVAHRNQGFMGHSIKIGASEAQGGPALDAERIRACLADRQPGEWYLADANNGLSPEHALRMLALLPDGLDFVLEAPCATWRETQSLRARCSLPLLIDELIQSEADLIQAIDHDTCDGVGLKVSKQGGITPMIRQRNIAAAAGMVMSIQDTVGSEISCATILHIAQSTPRRLLRCALDPRAMVDISIATLDAPIVNGGAEAPSFPGLGITPDLTCLGEPIASYWGDP</sequence>
<feature type="domain" description="Mandelate racemase/muconate lactonizing enzyme N-terminal" evidence="5">
    <location>
        <begin position="35"/>
        <end position="126"/>
    </location>
</feature>
<evidence type="ECO:0000256" key="3">
    <source>
        <dbReference type="ARBA" id="ARBA00022723"/>
    </source>
</evidence>
<dbReference type="GO" id="GO:0046872">
    <property type="term" value="F:metal ion binding"/>
    <property type="evidence" value="ECO:0007669"/>
    <property type="project" value="UniProtKB-KW"/>
</dbReference>
<gene>
    <name evidence="7" type="primary">hpbD_1</name>
    <name evidence="7" type="ORF">ROA7745_00427</name>
</gene>
<dbReference type="Gene3D" id="3.20.20.120">
    <property type="entry name" value="Enolase-like C-terminal domain"/>
    <property type="match status" value="1"/>
</dbReference>
<organism evidence="7 8">
    <name type="scientific">Roseovarius aestuarii</name>
    <dbReference type="NCBI Taxonomy" id="475083"/>
    <lineage>
        <taxon>Bacteria</taxon>
        <taxon>Pseudomonadati</taxon>
        <taxon>Pseudomonadota</taxon>
        <taxon>Alphaproteobacteria</taxon>
        <taxon>Rhodobacterales</taxon>
        <taxon>Roseobacteraceae</taxon>
        <taxon>Roseovarius</taxon>
    </lineage>
</organism>
<dbReference type="GO" id="GO:0016853">
    <property type="term" value="F:isomerase activity"/>
    <property type="evidence" value="ECO:0007669"/>
    <property type="project" value="UniProtKB-KW"/>
</dbReference>
<comment type="similarity">
    <text evidence="2">Belongs to the mandelate racemase/muconate lactonizing enzyme family.</text>
</comment>
<keyword evidence="3" id="KW-0479">Metal-binding</keyword>
<evidence type="ECO:0000313" key="8">
    <source>
        <dbReference type="Proteomes" id="UP000193224"/>
    </source>
</evidence>
<keyword evidence="4" id="KW-0460">Magnesium</keyword>
<dbReference type="SFLD" id="SFLDG00180">
    <property type="entry name" value="muconate_cycloisomerase"/>
    <property type="match status" value="1"/>
</dbReference>
<dbReference type="FunFam" id="3.30.390.10:FF:000009">
    <property type="entry name" value="Hydrophobic dipeptide epimerase"/>
    <property type="match status" value="1"/>
</dbReference>
<dbReference type="EMBL" id="FWXB01000001">
    <property type="protein sequence ID" value="SMC10620.1"/>
    <property type="molecule type" value="Genomic_DNA"/>
</dbReference>
<keyword evidence="7" id="KW-0413">Isomerase</keyword>
<dbReference type="InterPro" id="IPR029065">
    <property type="entry name" value="Enolase_C-like"/>
</dbReference>
<accession>A0A1X7BM51</accession>
<evidence type="ECO:0000313" key="7">
    <source>
        <dbReference type="EMBL" id="SMC10620.1"/>
    </source>
</evidence>
<proteinExistence type="inferred from homology"/>
<evidence type="ECO:0000256" key="2">
    <source>
        <dbReference type="ARBA" id="ARBA00008031"/>
    </source>
</evidence>
<dbReference type="SUPFAM" id="SSF54826">
    <property type="entry name" value="Enolase N-terminal domain-like"/>
    <property type="match status" value="1"/>
</dbReference>
<name>A0A1X7BM51_9RHOB</name>
<dbReference type="Gene3D" id="3.30.390.10">
    <property type="entry name" value="Enolase-like, N-terminal domain"/>
    <property type="match status" value="1"/>
</dbReference>
<evidence type="ECO:0000259" key="5">
    <source>
        <dbReference type="Pfam" id="PF02746"/>
    </source>
</evidence>
<dbReference type="AlphaFoldDB" id="A0A1X7BM51"/>
<dbReference type="Proteomes" id="UP000193224">
    <property type="component" value="Unassembled WGS sequence"/>
</dbReference>